<dbReference type="Gene3D" id="1.10.1660.10">
    <property type="match status" value="1"/>
</dbReference>
<dbReference type="InterPro" id="IPR000551">
    <property type="entry name" value="MerR-type_HTH_dom"/>
</dbReference>
<dbReference type="RefSeq" id="WP_209555833.1">
    <property type="nucleotide sequence ID" value="NZ_JAEDXU010000001.1"/>
</dbReference>
<dbReference type="PANTHER" id="PTHR30204:SF82">
    <property type="entry name" value="TRANSCRIPTIONAL REGULATOR, MERR FAMILY"/>
    <property type="match status" value="1"/>
</dbReference>
<organism evidence="3 4">
    <name type="scientific">Enterococcus larvae</name>
    <dbReference type="NCBI Taxonomy" id="2794352"/>
    <lineage>
        <taxon>Bacteria</taxon>
        <taxon>Bacillati</taxon>
        <taxon>Bacillota</taxon>
        <taxon>Bacilli</taxon>
        <taxon>Lactobacillales</taxon>
        <taxon>Enterococcaceae</taxon>
        <taxon>Enterococcus</taxon>
    </lineage>
</organism>
<evidence type="ECO:0000259" key="2">
    <source>
        <dbReference type="PROSITE" id="PS50937"/>
    </source>
</evidence>
<proteinExistence type="predicted"/>
<dbReference type="SUPFAM" id="SSF46955">
    <property type="entry name" value="Putative DNA-binding domain"/>
    <property type="match status" value="1"/>
</dbReference>
<sequence>MTYTIKEVSELFDLSIYTLRYYDKQGLLPFVSKNKSGYREFTDSDLGFIHTICCLKNTGMTIKDIRTYIAYCMEGTATIEAREQLLSTHRKNVLQQMNDLENNLKEIDRKLDVYTAPNAVEIINAQRRFSSMEKEKNALANPFLD</sequence>
<reference evidence="3 4" key="1">
    <citation type="submission" date="2020-12" db="EMBL/GenBank/DDBJ databases">
        <title>Vagococcus allomyrinae sp. nov. and Enterococcus lavae sp. nov., isolated from the larvae of Allomyrina dichotoma.</title>
        <authorList>
            <person name="Lee S.D."/>
        </authorList>
    </citation>
    <scope>NUCLEOTIDE SEQUENCE [LARGE SCALE GENOMIC DNA]</scope>
    <source>
        <strain evidence="3 4">BWM-S5</strain>
    </source>
</reference>
<dbReference type="CDD" id="cd01109">
    <property type="entry name" value="HTH_YyaN"/>
    <property type="match status" value="1"/>
</dbReference>
<gene>
    <name evidence="3" type="ORF">I6N96_02050</name>
</gene>
<dbReference type="PROSITE" id="PS50937">
    <property type="entry name" value="HTH_MERR_2"/>
    <property type="match status" value="1"/>
</dbReference>
<dbReference type="EMBL" id="JAEDXU010000001">
    <property type="protein sequence ID" value="MBP1045046.1"/>
    <property type="molecule type" value="Genomic_DNA"/>
</dbReference>
<keyword evidence="1" id="KW-0238">DNA-binding</keyword>
<feature type="domain" description="HTH merR-type" evidence="2">
    <location>
        <begin position="2"/>
        <end position="71"/>
    </location>
</feature>
<dbReference type="PANTHER" id="PTHR30204">
    <property type="entry name" value="REDOX-CYCLING DRUG-SENSING TRANSCRIPTIONAL ACTIVATOR SOXR"/>
    <property type="match status" value="1"/>
</dbReference>
<keyword evidence="4" id="KW-1185">Reference proteome</keyword>
<dbReference type="Proteomes" id="UP000673375">
    <property type="component" value="Unassembled WGS sequence"/>
</dbReference>
<name>A0ABS4CEJ7_9ENTE</name>
<comment type="caution">
    <text evidence="3">The sequence shown here is derived from an EMBL/GenBank/DDBJ whole genome shotgun (WGS) entry which is preliminary data.</text>
</comment>
<evidence type="ECO:0000313" key="4">
    <source>
        <dbReference type="Proteomes" id="UP000673375"/>
    </source>
</evidence>
<protein>
    <submittedName>
        <fullName evidence="3">MerR family transcriptional regulator</fullName>
    </submittedName>
</protein>
<evidence type="ECO:0000256" key="1">
    <source>
        <dbReference type="ARBA" id="ARBA00023125"/>
    </source>
</evidence>
<dbReference type="InterPro" id="IPR009061">
    <property type="entry name" value="DNA-bd_dom_put_sf"/>
</dbReference>
<dbReference type="SMART" id="SM00422">
    <property type="entry name" value="HTH_MERR"/>
    <property type="match status" value="1"/>
</dbReference>
<evidence type="ECO:0000313" key="3">
    <source>
        <dbReference type="EMBL" id="MBP1045046.1"/>
    </source>
</evidence>
<accession>A0ABS4CEJ7</accession>
<dbReference type="InterPro" id="IPR047057">
    <property type="entry name" value="MerR_fam"/>
</dbReference>
<dbReference type="Pfam" id="PF13411">
    <property type="entry name" value="MerR_1"/>
    <property type="match status" value="1"/>
</dbReference>